<accession>A0A1V0SHK1</accession>
<evidence type="ECO:0000313" key="2">
    <source>
        <dbReference type="EMBL" id="ARF11199.1"/>
    </source>
</evidence>
<feature type="transmembrane region" description="Helical" evidence="1">
    <location>
        <begin position="67"/>
        <end position="88"/>
    </location>
</feature>
<evidence type="ECO:0000256" key="1">
    <source>
        <dbReference type="SAM" id="Phobius"/>
    </source>
</evidence>
<keyword evidence="1" id="KW-0812">Transmembrane</keyword>
<keyword evidence="1" id="KW-0472">Membrane</keyword>
<name>A0A1V0SHK1_9VIRU</name>
<dbReference type="EMBL" id="KY684108">
    <property type="protein sequence ID" value="ARF11199.1"/>
    <property type="molecule type" value="Genomic_DNA"/>
</dbReference>
<sequence>MDAYNCVDFNPTLIDLFLPSYKIIYKFCLSTDKTRLFLISLARLCFWSIITSSLINNGYIGQENNTIVFLILVAYILINLFYIIILIFKRPTIDKKVMDRVSNGIIKEIKTKPLTLPTIIKQTP</sequence>
<reference evidence="2" key="1">
    <citation type="journal article" date="2017" name="Science">
        <title>Giant viruses with an expanded complement of translation system components.</title>
        <authorList>
            <person name="Schulz F."/>
            <person name="Yutin N."/>
            <person name="Ivanova N.N."/>
            <person name="Ortega D.R."/>
            <person name="Lee T.K."/>
            <person name="Vierheilig J."/>
            <person name="Daims H."/>
            <person name="Horn M."/>
            <person name="Wagner M."/>
            <person name="Jensen G.J."/>
            <person name="Kyrpides N.C."/>
            <person name="Koonin E.V."/>
            <person name="Woyke T."/>
        </authorList>
    </citation>
    <scope>NUCLEOTIDE SEQUENCE</scope>
    <source>
        <strain evidence="2">KNV1</strain>
    </source>
</reference>
<organism evidence="2">
    <name type="scientific">Klosneuvirus KNV1</name>
    <dbReference type="NCBI Taxonomy" id="1977640"/>
    <lineage>
        <taxon>Viruses</taxon>
        <taxon>Varidnaviria</taxon>
        <taxon>Bamfordvirae</taxon>
        <taxon>Nucleocytoviricota</taxon>
        <taxon>Megaviricetes</taxon>
        <taxon>Imitervirales</taxon>
        <taxon>Mimiviridae</taxon>
        <taxon>Klosneuvirinae</taxon>
        <taxon>Klosneuvirus</taxon>
    </lineage>
</organism>
<feature type="transmembrane region" description="Helical" evidence="1">
    <location>
        <begin position="36"/>
        <end position="55"/>
    </location>
</feature>
<proteinExistence type="predicted"/>
<gene>
    <name evidence="2" type="ORF">Klosneuvirus_1_56</name>
</gene>
<protein>
    <submittedName>
        <fullName evidence="2">Uncharacterized protein</fullName>
    </submittedName>
</protein>
<keyword evidence="1" id="KW-1133">Transmembrane helix</keyword>